<sequence length="74" mass="8910">MWFEWNDYCGDQEFEAKTVDLNEYDDVFFESPGLTEDLKVLYKRSVYLYSLHQDSSYYNTSFCTNIDACNNNFR</sequence>
<accession>A0A2K2AVF3</accession>
<evidence type="ECO:0000313" key="1">
    <source>
        <dbReference type="EMBL" id="PNT41498.1"/>
    </source>
</evidence>
<gene>
    <name evidence="1" type="ORF">POPTR_004G159200</name>
</gene>
<dbReference type="InParanoid" id="A0A2K2AVF3"/>
<protein>
    <submittedName>
        <fullName evidence="1">Uncharacterized protein</fullName>
    </submittedName>
</protein>
<proteinExistence type="predicted"/>
<dbReference type="STRING" id="3694.A0A2K2AVF3"/>
<reference evidence="1 2" key="1">
    <citation type="journal article" date="2006" name="Science">
        <title>The genome of black cottonwood, Populus trichocarpa (Torr. &amp; Gray).</title>
        <authorList>
            <person name="Tuskan G.A."/>
            <person name="Difazio S."/>
            <person name="Jansson S."/>
            <person name="Bohlmann J."/>
            <person name="Grigoriev I."/>
            <person name="Hellsten U."/>
            <person name="Putnam N."/>
            <person name="Ralph S."/>
            <person name="Rombauts S."/>
            <person name="Salamov A."/>
            <person name="Schein J."/>
            <person name="Sterck L."/>
            <person name="Aerts A."/>
            <person name="Bhalerao R.R."/>
            <person name="Bhalerao R.P."/>
            <person name="Blaudez D."/>
            <person name="Boerjan W."/>
            <person name="Brun A."/>
            <person name="Brunner A."/>
            <person name="Busov V."/>
            <person name="Campbell M."/>
            <person name="Carlson J."/>
            <person name="Chalot M."/>
            <person name="Chapman J."/>
            <person name="Chen G.L."/>
            <person name="Cooper D."/>
            <person name="Coutinho P.M."/>
            <person name="Couturier J."/>
            <person name="Covert S."/>
            <person name="Cronk Q."/>
            <person name="Cunningham R."/>
            <person name="Davis J."/>
            <person name="Degroeve S."/>
            <person name="Dejardin A."/>
            <person name="Depamphilis C."/>
            <person name="Detter J."/>
            <person name="Dirks B."/>
            <person name="Dubchak I."/>
            <person name="Duplessis S."/>
            <person name="Ehlting J."/>
            <person name="Ellis B."/>
            <person name="Gendler K."/>
            <person name="Goodstein D."/>
            <person name="Gribskov M."/>
            <person name="Grimwood J."/>
            <person name="Groover A."/>
            <person name="Gunter L."/>
            <person name="Hamberger B."/>
            <person name="Heinze B."/>
            <person name="Helariutta Y."/>
            <person name="Henrissat B."/>
            <person name="Holligan D."/>
            <person name="Holt R."/>
            <person name="Huang W."/>
            <person name="Islam-Faridi N."/>
            <person name="Jones S."/>
            <person name="Jones-Rhoades M."/>
            <person name="Jorgensen R."/>
            <person name="Joshi C."/>
            <person name="Kangasjarvi J."/>
            <person name="Karlsson J."/>
            <person name="Kelleher C."/>
            <person name="Kirkpatrick R."/>
            <person name="Kirst M."/>
            <person name="Kohler A."/>
            <person name="Kalluri U."/>
            <person name="Larimer F."/>
            <person name="Leebens-Mack J."/>
            <person name="Leple J.C."/>
            <person name="Locascio P."/>
            <person name="Lou Y."/>
            <person name="Lucas S."/>
            <person name="Martin F."/>
            <person name="Montanini B."/>
            <person name="Napoli C."/>
            <person name="Nelson D.R."/>
            <person name="Nelson C."/>
            <person name="Nieminen K."/>
            <person name="Nilsson O."/>
            <person name="Pereda V."/>
            <person name="Peter G."/>
            <person name="Philippe R."/>
            <person name="Pilate G."/>
            <person name="Poliakov A."/>
            <person name="Razumovskaya J."/>
            <person name="Richardson P."/>
            <person name="Rinaldi C."/>
            <person name="Ritland K."/>
            <person name="Rouze P."/>
            <person name="Ryaboy D."/>
            <person name="Schmutz J."/>
            <person name="Schrader J."/>
            <person name="Segerman B."/>
            <person name="Shin H."/>
            <person name="Siddiqui A."/>
            <person name="Sterky F."/>
            <person name="Terry A."/>
            <person name="Tsai C.J."/>
            <person name="Uberbacher E."/>
            <person name="Unneberg P."/>
            <person name="Vahala J."/>
            <person name="Wall K."/>
            <person name="Wessler S."/>
            <person name="Yang G."/>
            <person name="Yin T."/>
            <person name="Douglas C."/>
            <person name="Marra M."/>
            <person name="Sandberg G."/>
            <person name="Van de Peer Y."/>
            <person name="Rokhsar D."/>
        </authorList>
    </citation>
    <scope>NUCLEOTIDE SEQUENCE [LARGE SCALE GENOMIC DNA]</scope>
    <source>
        <strain evidence="2">cv. Nisqually</strain>
    </source>
</reference>
<dbReference type="Proteomes" id="UP000006729">
    <property type="component" value="Chromosome 4"/>
</dbReference>
<keyword evidence="2" id="KW-1185">Reference proteome</keyword>
<dbReference type="EMBL" id="CM009293">
    <property type="protein sequence ID" value="PNT41498.1"/>
    <property type="molecule type" value="Genomic_DNA"/>
</dbReference>
<name>A0A2K2AVF3_POPTR</name>
<evidence type="ECO:0000313" key="2">
    <source>
        <dbReference type="Proteomes" id="UP000006729"/>
    </source>
</evidence>
<organism evidence="1 2">
    <name type="scientific">Populus trichocarpa</name>
    <name type="common">Western balsam poplar</name>
    <name type="synonym">Populus balsamifera subsp. trichocarpa</name>
    <dbReference type="NCBI Taxonomy" id="3694"/>
    <lineage>
        <taxon>Eukaryota</taxon>
        <taxon>Viridiplantae</taxon>
        <taxon>Streptophyta</taxon>
        <taxon>Embryophyta</taxon>
        <taxon>Tracheophyta</taxon>
        <taxon>Spermatophyta</taxon>
        <taxon>Magnoliopsida</taxon>
        <taxon>eudicotyledons</taxon>
        <taxon>Gunneridae</taxon>
        <taxon>Pentapetalae</taxon>
        <taxon>rosids</taxon>
        <taxon>fabids</taxon>
        <taxon>Malpighiales</taxon>
        <taxon>Salicaceae</taxon>
        <taxon>Saliceae</taxon>
        <taxon>Populus</taxon>
    </lineage>
</organism>
<dbReference type="AlphaFoldDB" id="A0A2K2AVF3"/>